<feature type="transmembrane region" description="Helical" evidence="1">
    <location>
        <begin position="21"/>
        <end position="40"/>
    </location>
</feature>
<reference evidence="2 3" key="1">
    <citation type="journal article" date="2018" name="Nat. Genet.">
        <title>The Rosa genome provides new insights in the design of modern roses.</title>
        <authorList>
            <person name="Bendahmane M."/>
        </authorList>
    </citation>
    <scope>NUCLEOTIDE SEQUENCE [LARGE SCALE GENOMIC DNA]</scope>
    <source>
        <strain evidence="3">cv. Old Blush</strain>
    </source>
</reference>
<dbReference type="EMBL" id="PDCK01000039">
    <property type="protein sequence ID" value="PRQ56423.1"/>
    <property type="molecule type" value="Genomic_DNA"/>
</dbReference>
<keyword evidence="1" id="KW-0812">Transmembrane</keyword>
<organism evidence="2 3">
    <name type="scientific">Rosa chinensis</name>
    <name type="common">China rose</name>
    <dbReference type="NCBI Taxonomy" id="74649"/>
    <lineage>
        <taxon>Eukaryota</taxon>
        <taxon>Viridiplantae</taxon>
        <taxon>Streptophyta</taxon>
        <taxon>Embryophyta</taxon>
        <taxon>Tracheophyta</taxon>
        <taxon>Spermatophyta</taxon>
        <taxon>Magnoliopsida</taxon>
        <taxon>eudicotyledons</taxon>
        <taxon>Gunneridae</taxon>
        <taxon>Pentapetalae</taxon>
        <taxon>rosids</taxon>
        <taxon>fabids</taxon>
        <taxon>Rosales</taxon>
        <taxon>Rosaceae</taxon>
        <taxon>Rosoideae</taxon>
        <taxon>Rosoideae incertae sedis</taxon>
        <taxon>Rosa</taxon>
    </lineage>
</organism>
<keyword evidence="1" id="KW-0472">Membrane</keyword>
<evidence type="ECO:0000313" key="3">
    <source>
        <dbReference type="Proteomes" id="UP000238479"/>
    </source>
</evidence>
<proteinExistence type="predicted"/>
<name>A0A2P6SCL9_ROSCH</name>
<sequence length="87" mass="10380">MKITSKTAKPYLFSIARQTSLFAIIIIIIPHLLLLLLRCLVLHPLLSYRLLLQLVTVDVLQYLDSRRPRLLPRRRLWVFWVMLLLCR</sequence>
<dbReference type="Proteomes" id="UP000238479">
    <property type="component" value="Chromosome 1"/>
</dbReference>
<dbReference type="Gramene" id="PRQ56423">
    <property type="protein sequence ID" value="PRQ56423"/>
    <property type="gene ID" value="RchiOBHm_Chr1g0336271"/>
</dbReference>
<gene>
    <name evidence="2" type="ORF">RchiOBHm_Chr1g0336271</name>
</gene>
<accession>A0A2P6SCL9</accession>
<dbReference type="AlphaFoldDB" id="A0A2P6SCL9"/>
<comment type="caution">
    <text evidence="2">The sequence shown here is derived from an EMBL/GenBank/DDBJ whole genome shotgun (WGS) entry which is preliminary data.</text>
</comment>
<evidence type="ECO:0000313" key="2">
    <source>
        <dbReference type="EMBL" id="PRQ56423.1"/>
    </source>
</evidence>
<evidence type="ECO:0000256" key="1">
    <source>
        <dbReference type="SAM" id="Phobius"/>
    </source>
</evidence>
<keyword evidence="3" id="KW-1185">Reference proteome</keyword>
<keyword evidence="1" id="KW-1133">Transmembrane helix</keyword>
<protein>
    <submittedName>
        <fullName evidence="2">Uncharacterized protein</fullName>
    </submittedName>
</protein>